<keyword evidence="1" id="KW-1133">Transmembrane helix</keyword>
<reference evidence="2" key="1">
    <citation type="submission" date="2018-05" db="EMBL/GenBank/DDBJ databases">
        <title>Draft genome of Mucuna pruriens seed.</title>
        <authorList>
            <person name="Nnadi N.E."/>
            <person name="Vos R."/>
            <person name="Hasami M.H."/>
            <person name="Devisetty U.K."/>
            <person name="Aguiy J.C."/>
        </authorList>
    </citation>
    <scope>NUCLEOTIDE SEQUENCE [LARGE SCALE GENOMIC DNA]</scope>
    <source>
        <strain evidence="2">JCA_2017</strain>
    </source>
</reference>
<proteinExistence type="predicted"/>
<dbReference type="AlphaFoldDB" id="A0A371GIX3"/>
<name>A0A371GIX3_MUCPR</name>
<accession>A0A371GIX3</accession>
<feature type="non-terminal residue" evidence="2">
    <location>
        <position position="1"/>
    </location>
</feature>
<keyword evidence="1" id="KW-0812">Transmembrane</keyword>
<keyword evidence="1" id="KW-0472">Membrane</keyword>
<evidence type="ECO:0000313" key="3">
    <source>
        <dbReference type="Proteomes" id="UP000257109"/>
    </source>
</evidence>
<dbReference type="Proteomes" id="UP000257109">
    <property type="component" value="Unassembled WGS sequence"/>
</dbReference>
<organism evidence="2 3">
    <name type="scientific">Mucuna pruriens</name>
    <name type="common">Velvet bean</name>
    <name type="synonym">Dolichos pruriens</name>
    <dbReference type="NCBI Taxonomy" id="157652"/>
    <lineage>
        <taxon>Eukaryota</taxon>
        <taxon>Viridiplantae</taxon>
        <taxon>Streptophyta</taxon>
        <taxon>Embryophyta</taxon>
        <taxon>Tracheophyta</taxon>
        <taxon>Spermatophyta</taxon>
        <taxon>Magnoliopsida</taxon>
        <taxon>eudicotyledons</taxon>
        <taxon>Gunneridae</taxon>
        <taxon>Pentapetalae</taxon>
        <taxon>rosids</taxon>
        <taxon>fabids</taxon>
        <taxon>Fabales</taxon>
        <taxon>Fabaceae</taxon>
        <taxon>Papilionoideae</taxon>
        <taxon>50 kb inversion clade</taxon>
        <taxon>NPAAA clade</taxon>
        <taxon>indigoferoid/millettioid clade</taxon>
        <taxon>Phaseoleae</taxon>
        <taxon>Mucuna</taxon>
    </lineage>
</organism>
<evidence type="ECO:0000313" key="2">
    <source>
        <dbReference type="EMBL" id="RDX90507.1"/>
    </source>
</evidence>
<comment type="caution">
    <text evidence="2">The sequence shown here is derived from an EMBL/GenBank/DDBJ whole genome shotgun (WGS) entry which is preliminary data.</text>
</comment>
<evidence type="ECO:0000256" key="1">
    <source>
        <dbReference type="SAM" id="Phobius"/>
    </source>
</evidence>
<dbReference type="EMBL" id="QJKJ01005384">
    <property type="protein sequence ID" value="RDX90507.1"/>
    <property type="molecule type" value="Genomic_DNA"/>
</dbReference>
<protein>
    <submittedName>
        <fullName evidence="2">Uncharacterized protein</fullName>
    </submittedName>
</protein>
<sequence length="121" mass="14185">MLIYDGNLDLLIILTCVYLFVLLMLIYDDVTFDEFAMFGKKKKLDYLARNKDQDHGVNHKMEFEVDTSNNENVNHVEQSSEVYDESQNITIRRSRKEIKKLSKYASCANTNTNFCLCLDNR</sequence>
<keyword evidence="3" id="KW-1185">Reference proteome</keyword>
<feature type="transmembrane region" description="Helical" evidence="1">
    <location>
        <begin position="6"/>
        <end position="27"/>
    </location>
</feature>
<gene>
    <name evidence="2" type="ORF">CR513_27622</name>
</gene>